<organism evidence="2 3">
    <name type="scientific">Blomia tropicalis</name>
    <name type="common">Mite</name>
    <dbReference type="NCBI Taxonomy" id="40697"/>
    <lineage>
        <taxon>Eukaryota</taxon>
        <taxon>Metazoa</taxon>
        <taxon>Ecdysozoa</taxon>
        <taxon>Arthropoda</taxon>
        <taxon>Chelicerata</taxon>
        <taxon>Arachnida</taxon>
        <taxon>Acari</taxon>
        <taxon>Acariformes</taxon>
        <taxon>Sarcoptiformes</taxon>
        <taxon>Astigmata</taxon>
        <taxon>Glycyphagoidea</taxon>
        <taxon>Echimyopodidae</taxon>
        <taxon>Blomia</taxon>
    </lineage>
</organism>
<protein>
    <submittedName>
        <fullName evidence="2">Uncharacterized protein</fullName>
    </submittedName>
</protein>
<evidence type="ECO:0000313" key="3">
    <source>
        <dbReference type="Proteomes" id="UP001142055"/>
    </source>
</evidence>
<keyword evidence="3" id="KW-1185">Reference proteome</keyword>
<dbReference type="AlphaFoldDB" id="A0A9Q0RMG5"/>
<evidence type="ECO:0000313" key="2">
    <source>
        <dbReference type="EMBL" id="KAJ6219759.1"/>
    </source>
</evidence>
<proteinExistence type="predicted"/>
<gene>
    <name evidence="2" type="ORF">RDWZM_005571</name>
</gene>
<accession>A0A9Q0RMG5</accession>
<dbReference type="Proteomes" id="UP001142055">
    <property type="component" value="Chromosome 2"/>
</dbReference>
<comment type="caution">
    <text evidence="2">The sequence shown here is derived from an EMBL/GenBank/DDBJ whole genome shotgun (WGS) entry which is preliminary data.</text>
</comment>
<name>A0A9Q0RMG5_BLOTA</name>
<sequence>MANAVHVYDDDEDTISTIIINRDHGHYRSRQLLTAHQPPTGYLTDHQCANIASLLVNSTEQSMLFTKSCQTNFIYINRLYDQSTLIFVNFPEWSFDNGKRMVIQTSFVRLLFQSMINLVGIRLVVRVEQCNKLVDVSLSPPPPQKSGGLIQMEVNEMENLNIREHLLHEYILSDICEIRLIDNNNNCSLTNSYLVACTKNDDTICQVRVYDWKQKLLECECGTSSNSPLQQLSGVKVGHTKGVPNTGVFLFDILVHLISEPNHQENMVDDPPKSMKSESKVMQRQRMLIFAYILDHPTVYTRLNRNSVVEMPPFPYPNANEIFIKIMICVIIGWMIIEKISQPLTKALYIESIVINVIIVTLSIIQLLRITLANCKILFQSQMEEEERLLIQCGQRAQLYSDSFSEASSSASNKQTDQSSSFTSSSNTSNLSNQSANTATTNKLCDSSFDMPI</sequence>
<reference evidence="2" key="1">
    <citation type="submission" date="2022-12" db="EMBL/GenBank/DDBJ databases">
        <title>Genome assemblies of Blomia tropicalis.</title>
        <authorList>
            <person name="Cui Y."/>
        </authorList>
    </citation>
    <scope>NUCLEOTIDE SEQUENCE</scope>
    <source>
        <tissue evidence="2">Adult mites</tissue>
    </source>
</reference>
<feature type="region of interest" description="Disordered" evidence="1">
    <location>
        <begin position="409"/>
        <end position="436"/>
    </location>
</feature>
<evidence type="ECO:0000256" key="1">
    <source>
        <dbReference type="SAM" id="MobiDB-lite"/>
    </source>
</evidence>
<dbReference type="EMBL" id="JAPWDV010000002">
    <property type="protein sequence ID" value="KAJ6219759.1"/>
    <property type="molecule type" value="Genomic_DNA"/>
</dbReference>